<dbReference type="InterPro" id="IPR017927">
    <property type="entry name" value="FAD-bd_FR_type"/>
</dbReference>
<dbReference type="PANTHER" id="PTHR47354">
    <property type="entry name" value="NADH OXIDOREDUCTASE HCR"/>
    <property type="match status" value="1"/>
</dbReference>
<dbReference type="RefSeq" id="WP_087657969.1">
    <property type="nucleotide sequence ID" value="NZ_FCOL02000024.1"/>
</dbReference>
<organism evidence="5 6">
    <name type="scientific">Caballeronia terrestris</name>
    <dbReference type="NCBI Taxonomy" id="1226301"/>
    <lineage>
        <taxon>Bacteria</taxon>
        <taxon>Pseudomonadati</taxon>
        <taxon>Pseudomonadota</taxon>
        <taxon>Betaproteobacteria</taxon>
        <taxon>Burkholderiales</taxon>
        <taxon>Burkholderiaceae</taxon>
        <taxon>Caballeronia</taxon>
    </lineage>
</organism>
<keyword evidence="2" id="KW-0408">Iron</keyword>
<gene>
    <name evidence="5" type="ORF">AWB67_04041</name>
</gene>
<reference evidence="5" key="1">
    <citation type="submission" date="2016-01" db="EMBL/GenBank/DDBJ databases">
        <authorList>
            <person name="Peeters C."/>
        </authorList>
    </citation>
    <scope>NUCLEOTIDE SEQUENCE [LARGE SCALE GENOMIC DNA]</scope>
    <source>
        <strain evidence="5">LMG 22937</strain>
    </source>
</reference>
<dbReference type="Pfam" id="PF00111">
    <property type="entry name" value="Fer2"/>
    <property type="match status" value="1"/>
</dbReference>
<dbReference type="CDD" id="cd00207">
    <property type="entry name" value="fer2"/>
    <property type="match status" value="1"/>
</dbReference>
<dbReference type="InterPro" id="IPR039261">
    <property type="entry name" value="FNR_nucleotide-bd"/>
</dbReference>
<dbReference type="Gene3D" id="2.40.30.10">
    <property type="entry name" value="Translation factors"/>
    <property type="match status" value="1"/>
</dbReference>
<dbReference type="InterPro" id="IPR050415">
    <property type="entry name" value="MRET"/>
</dbReference>
<dbReference type="InterPro" id="IPR001433">
    <property type="entry name" value="OxRdtase_FAD/NAD-bd"/>
</dbReference>
<dbReference type="InterPro" id="IPR001041">
    <property type="entry name" value="2Fe-2S_ferredoxin-type"/>
</dbReference>
<dbReference type="OrthoDB" id="9806195at2"/>
<feature type="domain" description="2Fe-2S ferredoxin-type" evidence="3">
    <location>
        <begin position="12"/>
        <end position="104"/>
    </location>
</feature>
<dbReference type="InterPro" id="IPR017938">
    <property type="entry name" value="Riboflavin_synthase-like_b-brl"/>
</dbReference>
<dbReference type="SUPFAM" id="SSF54292">
    <property type="entry name" value="2Fe-2S ferredoxin-like"/>
    <property type="match status" value="1"/>
</dbReference>
<keyword evidence="2" id="KW-0001">2Fe-2S</keyword>
<evidence type="ECO:0000259" key="4">
    <source>
        <dbReference type="PROSITE" id="PS51384"/>
    </source>
</evidence>
<proteinExistence type="predicted"/>
<dbReference type="InterPro" id="IPR036010">
    <property type="entry name" value="2Fe-2S_ferredoxin-like_sf"/>
</dbReference>
<evidence type="ECO:0000256" key="2">
    <source>
        <dbReference type="ARBA" id="ARBA00022714"/>
    </source>
</evidence>
<dbReference type="SUPFAM" id="SSF63380">
    <property type="entry name" value="Riboflavin synthase domain-like"/>
    <property type="match status" value="1"/>
</dbReference>
<dbReference type="PROSITE" id="PS51384">
    <property type="entry name" value="FAD_FR"/>
    <property type="match status" value="1"/>
</dbReference>
<dbReference type="GO" id="GO:0016491">
    <property type="term" value="F:oxidoreductase activity"/>
    <property type="evidence" value="ECO:0007669"/>
    <property type="project" value="InterPro"/>
</dbReference>
<accession>A0A158JN08</accession>
<name>A0A158JN08_9BURK</name>
<sequence>MAEQRISANGARAFRLSIAGTERVCDVRPGETILKAGLRDNIKIAHLCLVGDCGSCRSQLVAGRVQLKRDISSHISSDELQAGFVLACQCVPQSDVELIVPGVSPDHGEAHAVHTVEGCIESTRLLNHDIRELVIHTDQPVRYGAGQYAQISVPGHPTLADAPRCYSFACAPQPDGQTRLHFHVRRVPGGAFTEWLFEADRSGARVTLTAPLGAFGRTTGGGRPMVCVAGGSGLAPIKALLESMVQNPQVPDVTLFFGARTQADLYCIEEIEALAARWAGRFIFVPVLSNEPPGSSWSGHTGYCTEFLDAYCDVASSAFFLCGPPAMVDAVRDAVASRVAAAHIHFDRFLDQSTLQTEEI</sequence>
<evidence type="ECO:0000313" key="5">
    <source>
        <dbReference type="EMBL" id="SAL70158.1"/>
    </source>
</evidence>
<dbReference type="SUPFAM" id="SSF52343">
    <property type="entry name" value="Ferredoxin reductase-like, C-terminal NADP-linked domain"/>
    <property type="match status" value="1"/>
</dbReference>
<dbReference type="EMBL" id="FCOL02000024">
    <property type="protein sequence ID" value="SAL70158.1"/>
    <property type="molecule type" value="Genomic_DNA"/>
</dbReference>
<keyword evidence="6" id="KW-1185">Reference proteome</keyword>
<dbReference type="InterPro" id="IPR006058">
    <property type="entry name" value="2Fe2S_fd_BS"/>
</dbReference>
<dbReference type="Proteomes" id="UP000054925">
    <property type="component" value="Unassembled WGS sequence"/>
</dbReference>
<dbReference type="Gene3D" id="3.40.50.80">
    <property type="entry name" value="Nucleotide-binding domain of ferredoxin-NADP reductase (FNR) module"/>
    <property type="match status" value="1"/>
</dbReference>
<comment type="caution">
    <text evidence="5">The sequence shown here is derived from an EMBL/GenBank/DDBJ whole genome shotgun (WGS) entry which is preliminary data.</text>
</comment>
<keyword evidence="2" id="KW-0411">Iron-sulfur</keyword>
<evidence type="ECO:0000256" key="1">
    <source>
        <dbReference type="ARBA" id="ARBA00001974"/>
    </source>
</evidence>
<dbReference type="PROSITE" id="PS00197">
    <property type="entry name" value="2FE2S_FER_1"/>
    <property type="match status" value="1"/>
</dbReference>
<dbReference type="AlphaFoldDB" id="A0A158JN08"/>
<evidence type="ECO:0000259" key="3">
    <source>
        <dbReference type="PROSITE" id="PS51085"/>
    </source>
</evidence>
<dbReference type="InterPro" id="IPR008333">
    <property type="entry name" value="Cbr1-like_FAD-bd_dom"/>
</dbReference>
<protein>
    <submittedName>
        <fullName evidence="5">Oxidoreductase</fullName>
    </submittedName>
</protein>
<dbReference type="PROSITE" id="PS51085">
    <property type="entry name" value="2FE2S_FER_2"/>
    <property type="match status" value="1"/>
</dbReference>
<dbReference type="PANTHER" id="PTHR47354:SF5">
    <property type="entry name" value="PROTEIN RFBI"/>
    <property type="match status" value="1"/>
</dbReference>
<comment type="cofactor">
    <cofactor evidence="1">
        <name>FAD</name>
        <dbReference type="ChEBI" id="CHEBI:57692"/>
    </cofactor>
</comment>
<evidence type="ECO:0000313" key="6">
    <source>
        <dbReference type="Proteomes" id="UP000054925"/>
    </source>
</evidence>
<dbReference type="Pfam" id="PF00175">
    <property type="entry name" value="NAD_binding_1"/>
    <property type="match status" value="1"/>
</dbReference>
<keyword evidence="2" id="KW-0479">Metal-binding</keyword>
<dbReference type="Gene3D" id="3.10.20.30">
    <property type="match status" value="1"/>
</dbReference>
<dbReference type="GO" id="GO:0051537">
    <property type="term" value="F:2 iron, 2 sulfur cluster binding"/>
    <property type="evidence" value="ECO:0007669"/>
    <property type="project" value="UniProtKB-KW"/>
</dbReference>
<dbReference type="PRINTS" id="PR00410">
    <property type="entry name" value="PHEHYDRXLASE"/>
</dbReference>
<feature type="domain" description="FAD-binding FR-type" evidence="4">
    <location>
        <begin position="113"/>
        <end position="218"/>
    </location>
</feature>
<dbReference type="Pfam" id="PF00970">
    <property type="entry name" value="FAD_binding_6"/>
    <property type="match status" value="1"/>
</dbReference>
<dbReference type="InterPro" id="IPR012675">
    <property type="entry name" value="Beta-grasp_dom_sf"/>
</dbReference>